<feature type="domain" description="HTH asnC-type" evidence="4">
    <location>
        <begin position="7"/>
        <end position="68"/>
    </location>
</feature>
<dbReference type="SUPFAM" id="SSF54909">
    <property type="entry name" value="Dimeric alpha+beta barrel"/>
    <property type="match status" value="1"/>
</dbReference>
<gene>
    <name evidence="5" type="primary">lrp2</name>
    <name evidence="5" type="ORF">HMPREF0621_1001</name>
</gene>
<dbReference type="InterPro" id="IPR011008">
    <property type="entry name" value="Dimeric_a/b-barrel"/>
</dbReference>
<dbReference type="InterPro" id="IPR019887">
    <property type="entry name" value="Tscrpt_reg_AsnC/Lrp_C"/>
</dbReference>
<dbReference type="Pfam" id="PF01037">
    <property type="entry name" value="AsnC_trans_reg"/>
    <property type="match status" value="1"/>
</dbReference>
<evidence type="ECO:0000313" key="5">
    <source>
        <dbReference type="EMBL" id="EEX50378.1"/>
    </source>
</evidence>
<dbReference type="InterPro" id="IPR011991">
    <property type="entry name" value="ArsR-like_HTH"/>
</dbReference>
<dbReference type="Pfam" id="PF13412">
    <property type="entry name" value="HTH_24"/>
    <property type="match status" value="1"/>
</dbReference>
<comment type="caution">
    <text evidence="5">The sequence shown here is derived from an EMBL/GenBank/DDBJ whole genome shotgun (WGS) entry which is preliminary data.</text>
</comment>
<dbReference type="Gene3D" id="3.30.70.920">
    <property type="match status" value="1"/>
</dbReference>
<dbReference type="GO" id="GO:0006355">
    <property type="term" value="P:regulation of DNA-templated transcription"/>
    <property type="evidence" value="ECO:0007669"/>
    <property type="project" value="UniProtKB-ARBA"/>
</dbReference>
<sequence length="156" mass="17990">MPKDKIFDNIDTRILKALQRNGRLHNNELAKEIGLSNSACLRRVNQLEDSGVIDNYVALLNPQKLNCSLVIYVLGSFFEEDLKLRERFIFEMKSLPQIAECHLMAGDYDFILKLFVSDLDEFHSLKMRYLTKEIGIKNIKSEIALKTVKNSTELPL</sequence>
<dbReference type="OrthoDB" id="166264at2"/>
<evidence type="ECO:0000313" key="6">
    <source>
        <dbReference type="Proteomes" id="UP000005519"/>
    </source>
</evidence>
<dbReference type="GO" id="GO:0043565">
    <property type="term" value="F:sequence-specific DNA binding"/>
    <property type="evidence" value="ECO:0007669"/>
    <property type="project" value="InterPro"/>
</dbReference>
<dbReference type="PANTHER" id="PTHR30154:SF34">
    <property type="entry name" value="TRANSCRIPTIONAL REGULATOR AZLB"/>
    <property type="match status" value="1"/>
</dbReference>
<dbReference type="SUPFAM" id="SSF46785">
    <property type="entry name" value="Winged helix' DNA-binding domain"/>
    <property type="match status" value="1"/>
</dbReference>
<reference evidence="5 6" key="1">
    <citation type="submission" date="2009-10" db="EMBL/GenBank/DDBJ databases">
        <authorList>
            <person name="Muzny D."/>
            <person name="Qin X."/>
            <person name="Deng J."/>
            <person name="Jiang H."/>
            <person name="Liu Y."/>
            <person name="Qu J."/>
            <person name="Song X.-Z."/>
            <person name="Zhang L."/>
            <person name="Thornton R."/>
            <person name="Coyle M."/>
            <person name="Francisco L."/>
            <person name="Jackson L."/>
            <person name="Javaid M."/>
            <person name="Korchina V."/>
            <person name="Kovar C."/>
            <person name="Mata R."/>
            <person name="Mathew T."/>
            <person name="Ngo R."/>
            <person name="Nguyen L."/>
            <person name="Nguyen N."/>
            <person name="Okwuonu G."/>
            <person name="Ongeri F."/>
            <person name="Pham C."/>
            <person name="Simmons D."/>
            <person name="Wilczek-Boney K."/>
            <person name="Hale W."/>
            <person name="Jakkamsetti A."/>
            <person name="Pham P."/>
            <person name="Ruth R."/>
            <person name="San Lucas F."/>
            <person name="Warren J."/>
            <person name="Zhang J."/>
            <person name="Zhao Z."/>
            <person name="Zhou C."/>
            <person name="Zhu D."/>
            <person name="Lee S."/>
            <person name="Bess C."/>
            <person name="Blankenburg K."/>
            <person name="Forbes L."/>
            <person name="Fu Q."/>
            <person name="Gubbala S."/>
            <person name="Hirani K."/>
            <person name="Jayaseelan J.C."/>
            <person name="Lara F."/>
            <person name="Munidasa M."/>
            <person name="Palculict T."/>
            <person name="Patil S."/>
            <person name="Pu L.-L."/>
            <person name="Saada N."/>
            <person name="Tang L."/>
            <person name="Weissenberger G."/>
            <person name="Zhu Y."/>
            <person name="Hemphill L."/>
            <person name="Shang Y."/>
            <person name="Youmans B."/>
            <person name="Ayvaz T."/>
            <person name="Ross M."/>
            <person name="Santibanez J."/>
            <person name="Aqrawi P."/>
            <person name="Gross S."/>
            <person name="Joshi V."/>
            <person name="Fowler G."/>
            <person name="Nazareth L."/>
            <person name="Reid J."/>
            <person name="Worley K."/>
            <person name="Petrosino J."/>
            <person name="Highlander S."/>
            <person name="Gibbs R."/>
        </authorList>
    </citation>
    <scope>NUCLEOTIDE SEQUENCE [LARGE SCALE GENOMIC DNA]</scope>
    <source>
        <strain evidence="5 6">ATCC 43325</strain>
    </source>
</reference>
<evidence type="ECO:0000259" key="4">
    <source>
        <dbReference type="PROSITE" id="PS50956"/>
    </source>
</evidence>
<evidence type="ECO:0000256" key="2">
    <source>
        <dbReference type="ARBA" id="ARBA00023125"/>
    </source>
</evidence>
<dbReference type="PANTHER" id="PTHR30154">
    <property type="entry name" value="LEUCINE-RESPONSIVE REGULATORY PROTEIN"/>
    <property type="match status" value="1"/>
</dbReference>
<dbReference type="CDD" id="cd00090">
    <property type="entry name" value="HTH_ARSR"/>
    <property type="match status" value="1"/>
</dbReference>
<accession>C9PPS7</accession>
<dbReference type="EMBL" id="ACZR01000011">
    <property type="protein sequence ID" value="EEX50378.1"/>
    <property type="molecule type" value="Genomic_DNA"/>
</dbReference>
<dbReference type="AlphaFoldDB" id="C9PPS7"/>
<evidence type="ECO:0000256" key="3">
    <source>
        <dbReference type="ARBA" id="ARBA00023163"/>
    </source>
</evidence>
<keyword evidence="1" id="KW-0805">Transcription regulation</keyword>
<dbReference type="InterPro" id="IPR019888">
    <property type="entry name" value="Tscrpt_reg_AsnC-like"/>
</dbReference>
<proteinExistence type="predicted"/>
<dbReference type="SMART" id="SM00344">
    <property type="entry name" value="HTH_ASNC"/>
    <property type="match status" value="1"/>
</dbReference>
<dbReference type="Gene3D" id="1.10.10.10">
    <property type="entry name" value="Winged helix-like DNA-binding domain superfamily/Winged helix DNA-binding domain"/>
    <property type="match status" value="1"/>
</dbReference>
<keyword evidence="2" id="KW-0238">DNA-binding</keyword>
<keyword evidence="3" id="KW-0804">Transcription</keyword>
<dbReference type="PROSITE" id="PS50956">
    <property type="entry name" value="HTH_ASNC_2"/>
    <property type="match status" value="1"/>
</dbReference>
<protein>
    <submittedName>
        <fullName evidence="5">Transcriptional regulator, AsnC family</fullName>
    </submittedName>
</protein>
<dbReference type="GO" id="GO:0005829">
    <property type="term" value="C:cytosol"/>
    <property type="evidence" value="ECO:0007669"/>
    <property type="project" value="TreeGrafter"/>
</dbReference>
<dbReference type="RefSeq" id="WP_005764500.1">
    <property type="nucleotide sequence ID" value="NZ_GG704813.1"/>
</dbReference>
<dbReference type="InterPro" id="IPR036388">
    <property type="entry name" value="WH-like_DNA-bd_sf"/>
</dbReference>
<dbReference type="Proteomes" id="UP000005519">
    <property type="component" value="Unassembled WGS sequence"/>
</dbReference>
<dbReference type="InterPro" id="IPR000485">
    <property type="entry name" value="AsnC-type_HTH_dom"/>
</dbReference>
<dbReference type="STRING" id="667128.HMPREF0621_1001"/>
<dbReference type="InterPro" id="IPR036390">
    <property type="entry name" value="WH_DNA-bd_sf"/>
</dbReference>
<dbReference type="GO" id="GO:0043200">
    <property type="term" value="P:response to amino acid"/>
    <property type="evidence" value="ECO:0007669"/>
    <property type="project" value="TreeGrafter"/>
</dbReference>
<name>C9PPS7_9PAST</name>
<organism evidence="5 6">
    <name type="scientific">Pasteurella dagmatis ATCC 43325</name>
    <dbReference type="NCBI Taxonomy" id="667128"/>
    <lineage>
        <taxon>Bacteria</taxon>
        <taxon>Pseudomonadati</taxon>
        <taxon>Pseudomonadota</taxon>
        <taxon>Gammaproteobacteria</taxon>
        <taxon>Pasteurellales</taxon>
        <taxon>Pasteurellaceae</taxon>
        <taxon>Pasteurella</taxon>
    </lineage>
</organism>
<evidence type="ECO:0000256" key="1">
    <source>
        <dbReference type="ARBA" id="ARBA00023015"/>
    </source>
</evidence>
<dbReference type="HOGENOM" id="CLU_091233_0_3_6"/>
<dbReference type="PRINTS" id="PR00033">
    <property type="entry name" value="HTHASNC"/>
</dbReference>
<keyword evidence="6" id="KW-1185">Reference proteome</keyword>